<dbReference type="EMBL" id="BLXT01008013">
    <property type="protein sequence ID" value="GFO45138.1"/>
    <property type="molecule type" value="Genomic_DNA"/>
</dbReference>
<dbReference type="InterPro" id="IPR036259">
    <property type="entry name" value="MFS_trans_sf"/>
</dbReference>
<feature type="transmembrane region" description="Helical" evidence="6">
    <location>
        <begin position="170"/>
        <end position="191"/>
    </location>
</feature>
<feature type="transmembrane region" description="Helical" evidence="6">
    <location>
        <begin position="477"/>
        <end position="497"/>
    </location>
</feature>
<evidence type="ECO:0000313" key="7">
    <source>
        <dbReference type="EMBL" id="GFO45138.1"/>
    </source>
</evidence>
<feature type="transmembrane region" description="Helical" evidence="6">
    <location>
        <begin position="139"/>
        <end position="158"/>
    </location>
</feature>
<feature type="transmembrane region" description="Helical" evidence="6">
    <location>
        <begin position="358"/>
        <end position="377"/>
    </location>
</feature>
<feature type="transmembrane region" description="Helical" evidence="6">
    <location>
        <begin position="234"/>
        <end position="258"/>
    </location>
</feature>
<accession>A0AAV4DLI0</accession>
<reference evidence="7 8" key="1">
    <citation type="journal article" date="2021" name="Elife">
        <title>Chloroplast acquisition without the gene transfer in kleptoplastic sea slugs, Plakobranchus ocellatus.</title>
        <authorList>
            <person name="Maeda T."/>
            <person name="Takahashi S."/>
            <person name="Yoshida T."/>
            <person name="Shimamura S."/>
            <person name="Takaki Y."/>
            <person name="Nagai Y."/>
            <person name="Toyoda A."/>
            <person name="Suzuki Y."/>
            <person name="Arimoto A."/>
            <person name="Ishii H."/>
            <person name="Satoh N."/>
            <person name="Nishiyama T."/>
            <person name="Hasebe M."/>
            <person name="Maruyama T."/>
            <person name="Minagawa J."/>
            <person name="Obokata J."/>
            <person name="Shigenobu S."/>
        </authorList>
    </citation>
    <scope>NUCLEOTIDE SEQUENCE [LARGE SCALE GENOMIC DNA]</scope>
</reference>
<evidence type="ECO:0000256" key="5">
    <source>
        <dbReference type="SAM" id="MobiDB-lite"/>
    </source>
</evidence>
<feature type="transmembrane region" description="Helical" evidence="6">
    <location>
        <begin position="324"/>
        <end position="346"/>
    </location>
</feature>
<dbReference type="GO" id="GO:0022857">
    <property type="term" value="F:transmembrane transporter activity"/>
    <property type="evidence" value="ECO:0007669"/>
    <property type="project" value="InterPro"/>
</dbReference>
<dbReference type="Gene3D" id="1.20.1250.20">
    <property type="entry name" value="MFS general substrate transporter like domains"/>
    <property type="match status" value="1"/>
</dbReference>
<evidence type="ECO:0000313" key="8">
    <source>
        <dbReference type="Proteomes" id="UP000735302"/>
    </source>
</evidence>
<feature type="region of interest" description="Disordered" evidence="5">
    <location>
        <begin position="1"/>
        <end position="23"/>
    </location>
</feature>
<sequence>MSIVKHSMNGDKEPLVNDLTEGKDGKTNFAFEIESEPLLKPKKLEEDEVSQESDVEEDRRKKTNMLLMMLICSISMLGYGIFRSSYNQWIYVRFERDALGANFSFLNHSAAKDPCFREHESESPYKKELFQAQSNTARFYVWSMLCSLVPSLFTNLVLGAYSDQIGRRIIFIVPMAGNLIRTSLTCIVAYWGLNVYYILIGSVINGLCGDLAALFMAIFVYTADNTSKGKNRSFLMVFAQAISSMCYYLTQFASGYYIEAKGYVWPMWTGVGALLLSFILCILFIRETLDKSQVQKIGLLPAIKSIFSFYFEAPENPLYRRTDFILLGLAILAYGPSMGCNINTMFLMNEPFCWGSRHIGYVKSAFGLGNAILATGLMKLLQMIISDELVAVVSLSASVTNRFVLAFATNDWQIYTALAAAAFESPVLTIIRSILSKMIHPTKRGSLFASITVIETATIVVSGAGLNELYASTVAEWRGLTFFVIGCITSTAALLLISPPIPARCASGDVYASSRKSSLPFL</sequence>
<feature type="transmembrane region" description="Helical" evidence="6">
    <location>
        <begin position="65"/>
        <end position="82"/>
    </location>
</feature>
<dbReference type="Proteomes" id="UP000735302">
    <property type="component" value="Unassembled WGS sequence"/>
</dbReference>
<keyword evidence="8" id="KW-1185">Reference proteome</keyword>
<keyword evidence="4 6" id="KW-0472">Membrane</keyword>
<dbReference type="AlphaFoldDB" id="A0AAV4DLI0"/>
<comment type="caution">
    <text evidence="7">The sequence shown here is derived from an EMBL/GenBank/DDBJ whole genome shotgun (WGS) entry which is preliminary data.</text>
</comment>
<feature type="transmembrane region" description="Helical" evidence="6">
    <location>
        <begin position="197"/>
        <end position="222"/>
    </location>
</feature>
<feature type="transmembrane region" description="Helical" evidence="6">
    <location>
        <begin position="414"/>
        <end position="435"/>
    </location>
</feature>
<organism evidence="7 8">
    <name type="scientific">Plakobranchus ocellatus</name>
    <dbReference type="NCBI Taxonomy" id="259542"/>
    <lineage>
        <taxon>Eukaryota</taxon>
        <taxon>Metazoa</taxon>
        <taxon>Spiralia</taxon>
        <taxon>Lophotrochozoa</taxon>
        <taxon>Mollusca</taxon>
        <taxon>Gastropoda</taxon>
        <taxon>Heterobranchia</taxon>
        <taxon>Euthyneura</taxon>
        <taxon>Panpulmonata</taxon>
        <taxon>Sacoglossa</taxon>
        <taxon>Placobranchoidea</taxon>
        <taxon>Plakobranchidae</taxon>
        <taxon>Plakobranchus</taxon>
    </lineage>
</organism>
<evidence type="ECO:0000256" key="6">
    <source>
        <dbReference type="SAM" id="Phobius"/>
    </source>
</evidence>
<dbReference type="PANTHER" id="PTHR23507:SF1">
    <property type="entry name" value="FI18259P1-RELATED"/>
    <property type="match status" value="1"/>
</dbReference>
<gene>
    <name evidence="7" type="ORF">PoB_007164300</name>
</gene>
<keyword evidence="3 6" id="KW-1133">Transmembrane helix</keyword>
<evidence type="ECO:0000256" key="2">
    <source>
        <dbReference type="ARBA" id="ARBA00022692"/>
    </source>
</evidence>
<dbReference type="SUPFAM" id="SSF103473">
    <property type="entry name" value="MFS general substrate transporter"/>
    <property type="match status" value="1"/>
</dbReference>
<dbReference type="Pfam" id="PF07690">
    <property type="entry name" value="MFS_1"/>
    <property type="match status" value="1"/>
</dbReference>
<name>A0AAV4DLI0_9GAST</name>
<evidence type="ECO:0000256" key="3">
    <source>
        <dbReference type="ARBA" id="ARBA00022989"/>
    </source>
</evidence>
<keyword evidence="2 6" id="KW-0812">Transmembrane</keyword>
<feature type="transmembrane region" description="Helical" evidence="6">
    <location>
        <begin position="447"/>
        <end position="465"/>
    </location>
</feature>
<evidence type="ECO:0000256" key="4">
    <source>
        <dbReference type="ARBA" id="ARBA00023136"/>
    </source>
</evidence>
<proteinExistence type="predicted"/>
<evidence type="ECO:0000256" key="1">
    <source>
        <dbReference type="ARBA" id="ARBA00004141"/>
    </source>
</evidence>
<protein>
    <submittedName>
        <fullName evidence="7">Solute carrier family 46 member 3-like</fullName>
    </submittedName>
</protein>
<feature type="transmembrane region" description="Helical" evidence="6">
    <location>
        <begin position="264"/>
        <end position="285"/>
    </location>
</feature>
<dbReference type="GO" id="GO:0016020">
    <property type="term" value="C:membrane"/>
    <property type="evidence" value="ECO:0007669"/>
    <property type="project" value="UniProtKB-SubCell"/>
</dbReference>
<feature type="compositionally biased region" description="Basic and acidic residues" evidence="5">
    <location>
        <begin position="8"/>
        <end position="23"/>
    </location>
</feature>
<dbReference type="PANTHER" id="PTHR23507">
    <property type="entry name" value="ZGC:174356"/>
    <property type="match status" value="1"/>
</dbReference>
<dbReference type="InterPro" id="IPR011701">
    <property type="entry name" value="MFS"/>
</dbReference>
<comment type="subcellular location">
    <subcellularLocation>
        <location evidence="1">Membrane</location>
        <topology evidence="1">Multi-pass membrane protein</topology>
    </subcellularLocation>
</comment>